<dbReference type="EMBL" id="PUIQ01000090">
    <property type="protein sequence ID" value="PQP08515.1"/>
    <property type="molecule type" value="Genomic_DNA"/>
</dbReference>
<proteinExistence type="predicted"/>
<evidence type="ECO:0000313" key="1">
    <source>
        <dbReference type="EMBL" id="PQP08515.1"/>
    </source>
</evidence>
<accession>A0A2S8I1E9</accession>
<gene>
    <name evidence="1" type="ORF">C5615_36350</name>
</gene>
<dbReference type="RefSeq" id="WP_105393695.1">
    <property type="nucleotide sequence ID" value="NZ_PUIQ01000090.1"/>
</dbReference>
<protein>
    <submittedName>
        <fullName evidence="1">Uncharacterized protein</fullName>
    </submittedName>
</protein>
<sequence>MPIVDLFDDPNPIVKRAIELMGGVDAVTNSLEAEYVAMKLRWNQDITAIGRILRAHLYVEHYLTEHLQQVNPRLGDLDDARLTFAQKVNLLDGSWNIAIRQLIPGIKQLNKIRNRLAHNLTAAVSDEDAVIFLNVPIFSALRQADGKPREEGGKESPLDILEYFSEFAASCLHNSSSSFGKAYERAIKELT</sequence>
<comment type="caution">
    <text evidence="1">The sequence shown here is derived from an EMBL/GenBank/DDBJ whole genome shotgun (WGS) entry which is preliminary data.</text>
</comment>
<dbReference type="AlphaFoldDB" id="A0A2S8I1E9"/>
<dbReference type="Proteomes" id="UP000238206">
    <property type="component" value="Unassembled WGS sequence"/>
</dbReference>
<reference evidence="1 2" key="1">
    <citation type="submission" date="2018-02" db="EMBL/GenBank/DDBJ databases">
        <title>Draft genome sequencing of Burkholderia cepacia Y14-15.</title>
        <authorList>
            <person name="Zheng B.-X."/>
        </authorList>
    </citation>
    <scope>NUCLEOTIDE SEQUENCE [LARGE SCALE GENOMIC DNA]</scope>
    <source>
        <strain evidence="1 2">Y14-15</strain>
    </source>
</reference>
<organism evidence="1 2">
    <name type="scientific">Burkholderia cepacia</name>
    <name type="common">Pseudomonas cepacia</name>
    <dbReference type="NCBI Taxonomy" id="292"/>
    <lineage>
        <taxon>Bacteria</taxon>
        <taxon>Pseudomonadati</taxon>
        <taxon>Pseudomonadota</taxon>
        <taxon>Betaproteobacteria</taxon>
        <taxon>Burkholderiales</taxon>
        <taxon>Burkholderiaceae</taxon>
        <taxon>Burkholderia</taxon>
        <taxon>Burkholderia cepacia complex</taxon>
    </lineage>
</organism>
<name>A0A2S8I1E9_BURCE</name>
<evidence type="ECO:0000313" key="2">
    <source>
        <dbReference type="Proteomes" id="UP000238206"/>
    </source>
</evidence>